<name>A0A4T0WVT9_9ASCO</name>
<protein>
    <recommendedName>
        <fullName evidence="1">[acyl-carrier-protein] S-malonyltransferase</fullName>
        <ecNumber evidence="1">2.3.1.39</ecNumber>
    </recommendedName>
</protein>
<dbReference type="Gene3D" id="3.30.70.250">
    <property type="entry name" value="Malonyl-CoA ACP transacylase, ACP-binding"/>
    <property type="match status" value="1"/>
</dbReference>
<dbReference type="EMBL" id="SELW01000657">
    <property type="protein sequence ID" value="TID14874.1"/>
    <property type="molecule type" value="Genomic_DNA"/>
</dbReference>
<dbReference type="InterPro" id="IPR050858">
    <property type="entry name" value="Mal-CoA-ACP_Trans/PKS_FabD"/>
</dbReference>
<dbReference type="STRING" id="52247.A0A4T0WVT9"/>
<sequence length="371" mass="42860">MHTIPTIHELLSWITMASIIARRTFHSTILKKNKVTAVFPGQGNVSPHLFKLTHFQIDVLKNPKYLELINHAQSIIPEIPLSSYFSKSTYPGKNVTDTQLSQTSFVQPLVLLASYLNYTIFNDMFEWDVKKSDYILGHSLGELTGLVVQEAITLEDGLIAAYKRGKLMEEVLMKNEGKEWGMYALMFRERDFESVYKICEDNLRMNIANVNGYDQIVVSGEIDELRQKLDKLDQIQKELLRLGQWKSRIKKVKLQTKIPAHHPIFEEMKQELRDSIRINLDKLNVPVVCNLNGFVVTTNTERVVDNFIDVTSKPVQFVKCLETIKNSNLNENLKFFNFSDVTYGLTNRFFKDDKSVEVYDLINEAEKQIVK</sequence>
<dbReference type="GO" id="GO:0006633">
    <property type="term" value="P:fatty acid biosynthetic process"/>
    <property type="evidence" value="ECO:0007669"/>
    <property type="project" value="TreeGrafter"/>
</dbReference>
<dbReference type="Pfam" id="PF00698">
    <property type="entry name" value="Acyl_transf_1"/>
    <property type="match status" value="1"/>
</dbReference>
<dbReference type="EC" id="2.3.1.39" evidence="1"/>
<reference evidence="6 7" key="1">
    <citation type="journal article" date="2019" name="Front. Genet.">
        <title>Whole-Genome Sequencing of the Opportunistic Yeast Pathogen Candida inconspicua Uncovers Its Hybrid Origin.</title>
        <authorList>
            <person name="Mixao V."/>
            <person name="Hansen A.P."/>
            <person name="Saus E."/>
            <person name="Boekhout T."/>
            <person name="Lass-Florl C."/>
            <person name="Gabaldon T."/>
        </authorList>
    </citation>
    <scope>NUCLEOTIDE SEQUENCE [LARGE SCALE GENOMIC DNA]</scope>
    <source>
        <strain evidence="6 7">CBS 180</strain>
    </source>
</reference>
<dbReference type="InterPro" id="IPR016036">
    <property type="entry name" value="Malonyl_transacylase_ACP-bd"/>
</dbReference>
<dbReference type="PANTHER" id="PTHR42681">
    <property type="entry name" value="MALONYL-COA-ACYL CARRIER PROTEIN TRANSACYLASE, MITOCHONDRIAL"/>
    <property type="match status" value="1"/>
</dbReference>
<comment type="catalytic activity">
    <reaction evidence="4">
        <text>holo-[ACP] + malonyl-CoA = malonyl-[ACP] + CoA</text>
        <dbReference type="Rhea" id="RHEA:41792"/>
        <dbReference type="Rhea" id="RHEA-COMP:9623"/>
        <dbReference type="Rhea" id="RHEA-COMP:9685"/>
        <dbReference type="ChEBI" id="CHEBI:57287"/>
        <dbReference type="ChEBI" id="CHEBI:57384"/>
        <dbReference type="ChEBI" id="CHEBI:64479"/>
        <dbReference type="ChEBI" id="CHEBI:78449"/>
        <dbReference type="EC" id="2.3.1.39"/>
    </reaction>
</comment>
<evidence type="ECO:0000256" key="1">
    <source>
        <dbReference type="ARBA" id="ARBA00013258"/>
    </source>
</evidence>
<dbReference type="SMART" id="SM00827">
    <property type="entry name" value="PKS_AT"/>
    <property type="match status" value="1"/>
</dbReference>
<dbReference type="SUPFAM" id="SSF55048">
    <property type="entry name" value="Probable ACP-binding domain of malonyl-CoA ACP transacylase"/>
    <property type="match status" value="1"/>
</dbReference>
<keyword evidence="2" id="KW-0808">Transferase</keyword>
<dbReference type="OrthoDB" id="541883at2759"/>
<proteinExistence type="predicted"/>
<evidence type="ECO:0000313" key="6">
    <source>
        <dbReference type="EMBL" id="TID14874.1"/>
    </source>
</evidence>
<dbReference type="SUPFAM" id="SSF52151">
    <property type="entry name" value="FabD/lysophospholipase-like"/>
    <property type="match status" value="1"/>
</dbReference>
<dbReference type="InterPro" id="IPR014043">
    <property type="entry name" value="Acyl_transferase_dom"/>
</dbReference>
<dbReference type="GO" id="GO:0004314">
    <property type="term" value="F:[acyl-carrier-protein] S-malonyltransferase activity"/>
    <property type="evidence" value="ECO:0007669"/>
    <property type="project" value="UniProtKB-EC"/>
</dbReference>
<dbReference type="Gene3D" id="3.40.366.10">
    <property type="entry name" value="Malonyl-Coenzyme A Acyl Carrier Protein, domain 2"/>
    <property type="match status" value="1"/>
</dbReference>
<dbReference type="InterPro" id="IPR016035">
    <property type="entry name" value="Acyl_Trfase/lysoPLipase"/>
</dbReference>
<dbReference type="Proteomes" id="UP000307173">
    <property type="component" value="Unassembled WGS sequence"/>
</dbReference>
<evidence type="ECO:0000256" key="4">
    <source>
        <dbReference type="ARBA" id="ARBA00048462"/>
    </source>
</evidence>
<accession>A0A4T0WVT9</accession>
<evidence type="ECO:0000313" key="7">
    <source>
        <dbReference type="Proteomes" id="UP000307173"/>
    </source>
</evidence>
<feature type="domain" description="Malonyl-CoA:ACP transacylase (MAT)" evidence="5">
    <location>
        <begin position="38"/>
        <end position="349"/>
    </location>
</feature>
<comment type="caution">
    <text evidence="6">The sequence shown here is derived from an EMBL/GenBank/DDBJ whole genome shotgun (WGS) entry which is preliminary data.</text>
</comment>
<dbReference type="AlphaFoldDB" id="A0A4T0WVT9"/>
<evidence type="ECO:0000259" key="5">
    <source>
        <dbReference type="SMART" id="SM00827"/>
    </source>
</evidence>
<organism evidence="6 7">
    <name type="scientific">Pichia inconspicua</name>
    <dbReference type="NCBI Taxonomy" id="52247"/>
    <lineage>
        <taxon>Eukaryota</taxon>
        <taxon>Fungi</taxon>
        <taxon>Dikarya</taxon>
        <taxon>Ascomycota</taxon>
        <taxon>Saccharomycotina</taxon>
        <taxon>Pichiomycetes</taxon>
        <taxon>Pichiales</taxon>
        <taxon>Pichiaceae</taxon>
        <taxon>Pichia</taxon>
    </lineage>
</organism>
<dbReference type="GO" id="GO:0005739">
    <property type="term" value="C:mitochondrion"/>
    <property type="evidence" value="ECO:0007669"/>
    <property type="project" value="TreeGrafter"/>
</dbReference>
<evidence type="ECO:0000256" key="3">
    <source>
        <dbReference type="ARBA" id="ARBA00023315"/>
    </source>
</evidence>
<keyword evidence="3" id="KW-0012">Acyltransferase</keyword>
<evidence type="ECO:0000256" key="2">
    <source>
        <dbReference type="ARBA" id="ARBA00022679"/>
    </source>
</evidence>
<dbReference type="InterPro" id="IPR001227">
    <property type="entry name" value="Ac_transferase_dom_sf"/>
</dbReference>
<keyword evidence="7" id="KW-1185">Reference proteome</keyword>
<dbReference type="PANTHER" id="PTHR42681:SF1">
    <property type="entry name" value="MALONYL-COA-ACYL CARRIER PROTEIN TRANSACYLASE, MITOCHONDRIAL"/>
    <property type="match status" value="1"/>
</dbReference>
<gene>
    <name evidence="6" type="ORF">CANINC_004545</name>
</gene>